<dbReference type="SMART" id="SM01130">
    <property type="entry name" value="DHDPS"/>
    <property type="match status" value="1"/>
</dbReference>
<feature type="active site" description="Schiff-base intermediate with substrate" evidence="12">
    <location>
        <position position="172"/>
    </location>
</feature>
<feature type="site" description="Part of a proton relay during catalysis" evidence="12">
    <location>
        <position position="52"/>
    </location>
</feature>
<evidence type="ECO:0000256" key="6">
    <source>
        <dbReference type="ARBA" id="ARBA00022605"/>
    </source>
</evidence>
<protein>
    <recommendedName>
        <fullName evidence="4 12">4-hydroxy-tetrahydrodipicolinate synthase</fullName>
        <shortName evidence="12">HTPA synthase</shortName>
        <ecNumber evidence="4 12">4.3.3.7</ecNumber>
    </recommendedName>
</protein>
<keyword evidence="9 12" id="KW-0456">Lyase</keyword>
<comment type="pathway">
    <text evidence="2 12">Amino-acid biosynthesis; L-lysine biosynthesis via DAP pathway; (S)-tetrahydrodipicolinate from L-aspartate: step 3/4.</text>
</comment>
<dbReference type="PRINTS" id="PR00146">
    <property type="entry name" value="DHPICSNTHASE"/>
</dbReference>
<evidence type="ECO:0000256" key="10">
    <source>
        <dbReference type="ARBA" id="ARBA00023270"/>
    </source>
</evidence>
<evidence type="ECO:0000256" key="3">
    <source>
        <dbReference type="ARBA" id="ARBA00007592"/>
    </source>
</evidence>
<feature type="binding site" evidence="12">
    <location>
        <position position="53"/>
    </location>
    <ligand>
        <name>pyruvate</name>
        <dbReference type="ChEBI" id="CHEBI:15361"/>
    </ligand>
</feature>
<dbReference type="PIRSF" id="PIRSF001365">
    <property type="entry name" value="DHDPS"/>
    <property type="match status" value="1"/>
</dbReference>
<evidence type="ECO:0000256" key="2">
    <source>
        <dbReference type="ARBA" id="ARBA00005120"/>
    </source>
</evidence>
<accession>A0ABN2W0W8</accession>
<dbReference type="InterPro" id="IPR005263">
    <property type="entry name" value="DapA"/>
</dbReference>
<reference evidence="14 15" key="1">
    <citation type="journal article" date="2019" name="Int. J. Syst. Evol. Microbiol.">
        <title>The Global Catalogue of Microorganisms (GCM) 10K type strain sequencing project: providing services to taxonomists for standard genome sequencing and annotation.</title>
        <authorList>
            <consortium name="The Broad Institute Genomics Platform"/>
            <consortium name="The Broad Institute Genome Sequencing Center for Infectious Disease"/>
            <person name="Wu L."/>
            <person name="Ma J."/>
        </authorList>
    </citation>
    <scope>NUCLEOTIDE SEQUENCE [LARGE SCALE GENOMIC DNA]</scope>
    <source>
        <strain evidence="14 15">JCM 15478</strain>
    </source>
</reference>
<evidence type="ECO:0000256" key="12">
    <source>
        <dbReference type="HAMAP-Rule" id="MF_00418"/>
    </source>
</evidence>
<dbReference type="InterPro" id="IPR013785">
    <property type="entry name" value="Aldolase_TIM"/>
</dbReference>
<comment type="similarity">
    <text evidence="3 12 13">Belongs to the DapA family.</text>
</comment>
<evidence type="ECO:0000256" key="4">
    <source>
        <dbReference type="ARBA" id="ARBA00012086"/>
    </source>
</evidence>
<feature type="binding site" evidence="12">
    <location>
        <position position="215"/>
    </location>
    <ligand>
        <name>pyruvate</name>
        <dbReference type="ChEBI" id="CHEBI:15361"/>
    </ligand>
</feature>
<dbReference type="PANTHER" id="PTHR12128:SF66">
    <property type="entry name" value="4-HYDROXY-2-OXOGLUTARATE ALDOLASE, MITOCHONDRIAL"/>
    <property type="match status" value="1"/>
</dbReference>
<keyword evidence="8 12" id="KW-0457">Lysine biosynthesis</keyword>
<evidence type="ECO:0000256" key="1">
    <source>
        <dbReference type="ARBA" id="ARBA00003294"/>
    </source>
</evidence>
<keyword evidence="6 12" id="KW-0028">Amino-acid biosynthesis</keyword>
<comment type="caution">
    <text evidence="12">Was originally thought to be a dihydrodipicolinate synthase (DHDPS), catalyzing the condensation of (S)-aspartate-beta-semialdehyde [(S)-ASA] and pyruvate to dihydrodipicolinate (DHDP). However, it was shown in E.coli that the product of the enzymatic reaction is not dihydrodipicolinate but in fact (4S)-4-hydroxy-2,3,4,5-tetrahydro-(2S)-dipicolinic acid (HTPA), and that the consecutive dehydration reaction leading to DHDP is not spontaneous but catalyzed by DapB.</text>
</comment>
<evidence type="ECO:0000256" key="5">
    <source>
        <dbReference type="ARBA" id="ARBA00022490"/>
    </source>
</evidence>
<comment type="caution">
    <text evidence="14">The sequence shown here is derived from an EMBL/GenBank/DDBJ whole genome shotgun (WGS) entry which is preliminary data.</text>
</comment>
<comment type="function">
    <text evidence="1 12">Catalyzes the condensation of (S)-aspartate-beta-semialdehyde [(S)-ASA] and pyruvate to 4-hydroxy-tetrahydrodipicolinate (HTPA).</text>
</comment>
<keyword evidence="7 12" id="KW-0220">Diaminopimelate biosynthesis</keyword>
<keyword evidence="5 12" id="KW-0963">Cytoplasm</keyword>
<dbReference type="InterPro" id="IPR002220">
    <property type="entry name" value="DapA-like"/>
</dbReference>
<dbReference type="EMBL" id="BAAAPE010000009">
    <property type="protein sequence ID" value="GAA2079922.1"/>
    <property type="molecule type" value="Genomic_DNA"/>
</dbReference>
<dbReference type="Gene3D" id="3.20.20.70">
    <property type="entry name" value="Aldolase class I"/>
    <property type="match status" value="1"/>
</dbReference>
<keyword evidence="10 12" id="KW-0704">Schiff base</keyword>
<evidence type="ECO:0000256" key="9">
    <source>
        <dbReference type="ARBA" id="ARBA00023239"/>
    </source>
</evidence>
<evidence type="ECO:0000313" key="15">
    <source>
        <dbReference type="Proteomes" id="UP001500016"/>
    </source>
</evidence>
<feature type="site" description="Part of a proton relay during catalysis" evidence="12">
    <location>
        <position position="118"/>
    </location>
</feature>
<sequence>MTTSAPLGPPEGIHVPLITPFTDDDRVAVDALAALARSLLDAGAAGLVALGTTGEPSVLSAAERRAVVEVCAEVCRERGATLTVGVGSNDTRGTAEELRALRESTPEAGFALVPVPPYTRPSQDGVVAHFTHLSAHSPVPLLVYDIPYRTGLALAPATLRRLAALPMVAGTKRAVGSLDATSVDLLADPPPDFTVLGGDDLYASPMMALGAAGGILASAHLCTGLWAGLAAAWRDGDAVRARAAGRLLTPLAAALFAEPNPAVAKAVLHARGLIPTPAVRLPLLPASPGATASALERLAAAESVHIPAHLG</sequence>
<evidence type="ECO:0000313" key="14">
    <source>
        <dbReference type="EMBL" id="GAA2079922.1"/>
    </source>
</evidence>
<comment type="subunit">
    <text evidence="12">Homotetramer; dimer of dimers.</text>
</comment>
<dbReference type="SUPFAM" id="SSF51569">
    <property type="entry name" value="Aldolase"/>
    <property type="match status" value="1"/>
</dbReference>
<dbReference type="HAMAP" id="MF_00418">
    <property type="entry name" value="DapA"/>
    <property type="match status" value="1"/>
</dbReference>
<dbReference type="Pfam" id="PF00701">
    <property type="entry name" value="DHDPS"/>
    <property type="match status" value="1"/>
</dbReference>
<feature type="active site" description="Proton donor/acceptor" evidence="12">
    <location>
        <position position="144"/>
    </location>
</feature>
<name>A0ABN2W0W8_9ACTN</name>
<comment type="subcellular location">
    <subcellularLocation>
        <location evidence="12">Cytoplasm</location>
    </subcellularLocation>
</comment>
<dbReference type="PANTHER" id="PTHR12128">
    <property type="entry name" value="DIHYDRODIPICOLINATE SYNTHASE"/>
    <property type="match status" value="1"/>
</dbReference>
<evidence type="ECO:0000256" key="7">
    <source>
        <dbReference type="ARBA" id="ARBA00022915"/>
    </source>
</evidence>
<dbReference type="Proteomes" id="UP001500016">
    <property type="component" value="Unassembled WGS sequence"/>
</dbReference>
<evidence type="ECO:0000256" key="8">
    <source>
        <dbReference type="ARBA" id="ARBA00023154"/>
    </source>
</evidence>
<comment type="catalytic activity">
    <reaction evidence="11 12">
        <text>L-aspartate 4-semialdehyde + pyruvate = (2S,4S)-4-hydroxy-2,3,4,5-tetrahydrodipicolinate + H2O + H(+)</text>
        <dbReference type="Rhea" id="RHEA:34171"/>
        <dbReference type="ChEBI" id="CHEBI:15361"/>
        <dbReference type="ChEBI" id="CHEBI:15377"/>
        <dbReference type="ChEBI" id="CHEBI:15378"/>
        <dbReference type="ChEBI" id="CHEBI:67139"/>
        <dbReference type="ChEBI" id="CHEBI:537519"/>
        <dbReference type="EC" id="4.3.3.7"/>
    </reaction>
</comment>
<organism evidence="14 15">
    <name type="scientific">Streptomyces albiaxialis</name>
    <dbReference type="NCBI Taxonomy" id="329523"/>
    <lineage>
        <taxon>Bacteria</taxon>
        <taxon>Bacillati</taxon>
        <taxon>Actinomycetota</taxon>
        <taxon>Actinomycetes</taxon>
        <taxon>Kitasatosporales</taxon>
        <taxon>Streptomycetaceae</taxon>
        <taxon>Streptomyces</taxon>
    </lineage>
</organism>
<proteinExistence type="inferred from homology"/>
<evidence type="ECO:0000256" key="11">
    <source>
        <dbReference type="ARBA" id="ARBA00047836"/>
    </source>
</evidence>
<dbReference type="RefSeq" id="WP_344529615.1">
    <property type="nucleotide sequence ID" value="NZ_BAAAPE010000009.1"/>
</dbReference>
<keyword evidence="15" id="KW-1185">Reference proteome</keyword>
<dbReference type="EC" id="4.3.3.7" evidence="4 12"/>
<evidence type="ECO:0000256" key="13">
    <source>
        <dbReference type="PIRNR" id="PIRNR001365"/>
    </source>
</evidence>
<gene>
    <name evidence="14" type="primary">dapA_1</name>
    <name evidence="12" type="synonym">dapA</name>
    <name evidence="14" type="ORF">GCM10009801_37870</name>
</gene>